<dbReference type="RefSeq" id="WP_120041733.1">
    <property type="nucleotide sequence ID" value="NZ_QZFU01000019.1"/>
</dbReference>
<keyword evidence="2" id="KW-1185">Reference proteome</keyword>
<sequence>MHEWEILLTDEVEQFLDTLYETDRETHKLVNQAILVLEKNGPRQGRPLVDTISGSCLANMKELRPGSTGRTEIRILFVFDPWRSAILLVAGDKSGKWQQWYRTAVPRAERLYQDYSSERRMELEI</sequence>
<evidence type="ECO:0000313" key="2">
    <source>
        <dbReference type="Proteomes" id="UP000266677"/>
    </source>
</evidence>
<dbReference type="Proteomes" id="UP000266677">
    <property type="component" value="Unassembled WGS sequence"/>
</dbReference>
<keyword evidence="1" id="KW-0238">DNA-binding</keyword>
<reference evidence="1 2" key="1">
    <citation type="submission" date="2018-09" db="EMBL/GenBank/DDBJ databases">
        <title>YIM PH21274 draft genome.</title>
        <authorList>
            <person name="Miao C."/>
        </authorList>
    </citation>
    <scope>NUCLEOTIDE SEQUENCE [LARGE SCALE GENOMIC DNA]</scope>
    <source>
        <strain evidence="1 2">YIM PH 21724</strain>
    </source>
</reference>
<organism evidence="1 2">
    <name type="scientific">Nocardia panacis</name>
    <dbReference type="NCBI Taxonomy" id="2340916"/>
    <lineage>
        <taxon>Bacteria</taxon>
        <taxon>Bacillati</taxon>
        <taxon>Actinomycetota</taxon>
        <taxon>Actinomycetes</taxon>
        <taxon>Mycobacteriales</taxon>
        <taxon>Nocardiaceae</taxon>
        <taxon>Nocardia</taxon>
    </lineage>
</organism>
<dbReference type="InterPro" id="IPR009241">
    <property type="entry name" value="HigB-like"/>
</dbReference>
<evidence type="ECO:0000313" key="1">
    <source>
        <dbReference type="EMBL" id="RJO74925.1"/>
    </source>
</evidence>
<proteinExistence type="predicted"/>
<dbReference type="AlphaFoldDB" id="A0A3A4KA81"/>
<dbReference type="EMBL" id="QZFU01000019">
    <property type="protein sequence ID" value="RJO74925.1"/>
    <property type="molecule type" value="Genomic_DNA"/>
</dbReference>
<name>A0A3A4KA81_9NOCA</name>
<dbReference type="OrthoDB" id="330810at2"/>
<dbReference type="Pfam" id="PF05973">
    <property type="entry name" value="Gp49"/>
    <property type="match status" value="1"/>
</dbReference>
<gene>
    <name evidence="1" type="ORF">D5S18_16060</name>
</gene>
<comment type="caution">
    <text evidence="1">The sequence shown here is derived from an EMBL/GenBank/DDBJ whole genome shotgun (WGS) entry which is preliminary data.</text>
</comment>
<protein>
    <submittedName>
        <fullName evidence="1">DNA-binding protein</fullName>
    </submittedName>
</protein>
<accession>A0A3A4KA81</accession>
<dbReference type="GO" id="GO:0003677">
    <property type="term" value="F:DNA binding"/>
    <property type="evidence" value="ECO:0007669"/>
    <property type="project" value="UniProtKB-KW"/>
</dbReference>